<evidence type="ECO:0000259" key="8">
    <source>
        <dbReference type="Pfam" id="PF04239"/>
    </source>
</evidence>
<gene>
    <name evidence="9" type="ORF">JHL18_20500</name>
</gene>
<comment type="similarity">
    <text evidence="2">Belongs to the UPF0702 family.</text>
</comment>
<name>A0ABS1EUE9_9CLOT</name>
<dbReference type="Proteomes" id="UP000596739">
    <property type="component" value="Unassembled WGS sequence"/>
</dbReference>
<evidence type="ECO:0000256" key="4">
    <source>
        <dbReference type="ARBA" id="ARBA00022692"/>
    </source>
</evidence>
<dbReference type="PANTHER" id="PTHR34582">
    <property type="entry name" value="UPF0702 TRANSMEMBRANE PROTEIN YCAP"/>
    <property type="match status" value="1"/>
</dbReference>
<dbReference type="Pfam" id="PF04239">
    <property type="entry name" value="DUF421"/>
    <property type="match status" value="1"/>
</dbReference>
<keyword evidence="4 7" id="KW-0812">Transmembrane</keyword>
<dbReference type="EMBL" id="JAENHN010000053">
    <property type="protein sequence ID" value="MBK1813008.1"/>
    <property type="molecule type" value="Genomic_DNA"/>
</dbReference>
<evidence type="ECO:0000256" key="3">
    <source>
        <dbReference type="ARBA" id="ARBA00022475"/>
    </source>
</evidence>
<feature type="domain" description="YetF C-terminal" evidence="8">
    <location>
        <begin position="81"/>
        <end position="205"/>
    </location>
</feature>
<feature type="transmembrane region" description="Helical" evidence="7">
    <location>
        <begin position="6"/>
        <end position="22"/>
    </location>
</feature>
<sequence>MIDVISFSIRVVVVFYFTYLCTRSLSKKAMAQMTAYEIAGIMILANVAAEPLVDKVMVKSVYGTGLLVALMALSTRLALKNKFNHIMEHAPSIIMDKGKLDMKALNTLGLSFNQLEGLLRQQGYDKMSDLDTIIMEPQGNISAFPKAENKPVTLKDLNITDNTQGITIPLIIDGDILYTNVNHIKKTKEWLIEELNKQGIYDYKNEVGIAELDSKWKLIVLKK</sequence>
<accession>A0ABS1EUE9</accession>
<organism evidence="9 10">
    <name type="scientific">Clostridium yunnanense</name>
    <dbReference type="NCBI Taxonomy" id="2800325"/>
    <lineage>
        <taxon>Bacteria</taxon>
        <taxon>Bacillati</taxon>
        <taxon>Bacillota</taxon>
        <taxon>Clostridia</taxon>
        <taxon>Eubacteriales</taxon>
        <taxon>Clostridiaceae</taxon>
        <taxon>Clostridium</taxon>
    </lineage>
</organism>
<reference evidence="10" key="1">
    <citation type="submission" date="2021-01" db="EMBL/GenBank/DDBJ databases">
        <title>Genome public.</title>
        <authorList>
            <person name="Liu C."/>
            <person name="Sun Q."/>
        </authorList>
    </citation>
    <scope>NUCLEOTIDE SEQUENCE [LARGE SCALE GENOMIC DNA]</scope>
    <source>
        <strain evidence="10">YIM B02505</strain>
    </source>
</reference>
<comment type="subcellular location">
    <subcellularLocation>
        <location evidence="1">Cell membrane</location>
        <topology evidence="1">Multi-pass membrane protein</topology>
    </subcellularLocation>
</comment>
<comment type="caution">
    <text evidence="9">The sequence shown here is derived from an EMBL/GenBank/DDBJ whole genome shotgun (WGS) entry which is preliminary data.</text>
</comment>
<dbReference type="PANTHER" id="PTHR34582:SF6">
    <property type="entry name" value="UPF0702 TRANSMEMBRANE PROTEIN YCAP"/>
    <property type="match status" value="1"/>
</dbReference>
<evidence type="ECO:0000256" key="5">
    <source>
        <dbReference type="ARBA" id="ARBA00022989"/>
    </source>
</evidence>
<feature type="transmembrane region" description="Helical" evidence="7">
    <location>
        <begin position="61"/>
        <end position="79"/>
    </location>
</feature>
<keyword evidence="10" id="KW-1185">Reference proteome</keyword>
<dbReference type="RefSeq" id="WP_200272712.1">
    <property type="nucleotide sequence ID" value="NZ_JAENHN010000053.1"/>
</dbReference>
<evidence type="ECO:0000256" key="2">
    <source>
        <dbReference type="ARBA" id="ARBA00006448"/>
    </source>
</evidence>
<evidence type="ECO:0000256" key="6">
    <source>
        <dbReference type="ARBA" id="ARBA00023136"/>
    </source>
</evidence>
<protein>
    <submittedName>
        <fullName evidence="9">DUF421 domain-containing protein</fullName>
    </submittedName>
</protein>
<proteinExistence type="inferred from homology"/>
<keyword evidence="5 7" id="KW-1133">Transmembrane helix</keyword>
<evidence type="ECO:0000313" key="9">
    <source>
        <dbReference type="EMBL" id="MBK1813008.1"/>
    </source>
</evidence>
<keyword evidence="3" id="KW-1003">Cell membrane</keyword>
<dbReference type="InterPro" id="IPR023090">
    <property type="entry name" value="UPF0702_alpha/beta_dom_sf"/>
</dbReference>
<evidence type="ECO:0000313" key="10">
    <source>
        <dbReference type="Proteomes" id="UP000596739"/>
    </source>
</evidence>
<keyword evidence="6 7" id="KW-0472">Membrane</keyword>
<dbReference type="Gene3D" id="3.30.240.20">
    <property type="entry name" value="bsu07140 like domains"/>
    <property type="match status" value="2"/>
</dbReference>
<evidence type="ECO:0000256" key="7">
    <source>
        <dbReference type="SAM" id="Phobius"/>
    </source>
</evidence>
<evidence type="ECO:0000256" key="1">
    <source>
        <dbReference type="ARBA" id="ARBA00004651"/>
    </source>
</evidence>
<dbReference type="InterPro" id="IPR007353">
    <property type="entry name" value="DUF421"/>
</dbReference>